<feature type="transmembrane region" description="Helical" evidence="1">
    <location>
        <begin position="337"/>
        <end position="356"/>
    </location>
</feature>
<protein>
    <submittedName>
        <fullName evidence="3">Predicted membrane protein</fullName>
    </submittedName>
</protein>
<sequence>MFSPKPRYAALDIARGIAICGTLATNIWIFSHPSGLLGYFDSPTSSNAAPWQQTIEAILQALPNGKFLGLLTLLFGIGLALQAESASRRGHTWPGPYQWRMCILFLDGILHYLLVVEFDILMGYAVTGGIAAWVITFSERTRKAWFTCALAVHALLVLVASMALMASMNTQSTPAASGGNPYRDGSWCDLVLLRIDSAFMFRIEPVFILPMSIAMFLLGHRLYQSGILTEKATQLRRRLIIIGLITAPIDLALSLSSPALNVLTRYGTAPVVAVGMFALIVSTAHSLSSGISRSLAALGRVSLSAYMLQNLVASALFYGWGLNVGAMDPQWRLPVTVAAWIGISALMLVMAHYWLLHFRHGPMEMVTQKLYRSIVGAPEATSAAGNTPRIPHHEST</sequence>
<name>A0A239V587_9MICO</name>
<accession>A0A239V587</accession>
<keyword evidence="1" id="KW-0812">Transmembrane</keyword>
<feature type="transmembrane region" description="Helical" evidence="1">
    <location>
        <begin position="144"/>
        <end position="166"/>
    </location>
</feature>
<dbReference type="Pfam" id="PF04235">
    <property type="entry name" value="DUF418"/>
    <property type="match status" value="1"/>
</dbReference>
<dbReference type="PANTHER" id="PTHR30590:SF2">
    <property type="entry name" value="INNER MEMBRANE PROTEIN"/>
    <property type="match status" value="1"/>
</dbReference>
<gene>
    <name evidence="3" type="ORF">SAMEA4475696_00025</name>
</gene>
<feature type="transmembrane region" description="Helical" evidence="1">
    <location>
        <begin position="239"/>
        <end position="260"/>
    </location>
</feature>
<keyword evidence="4" id="KW-1185">Reference proteome</keyword>
<organism evidence="3 4">
    <name type="scientific">Dermatophilus congolensis</name>
    <dbReference type="NCBI Taxonomy" id="1863"/>
    <lineage>
        <taxon>Bacteria</taxon>
        <taxon>Bacillati</taxon>
        <taxon>Actinomycetota</taxon>
        <taxon>Actinomycetes</taxon>
        <taxon>Micrococcales</taxon>
        <taxon>Dermatophilaceae</taxon>
        <taxon>Dermatophilus</taxon>
    </lineage>
</organism>
<dbReference type="Proteomes" id="UP000242637">
    <property type="component" value="Chromosome 1"/>
</dbReference>
<reference evidence="3 4" key="1">
    <citation type="submission" date="2017-06" db="EMBL/GenBank/DDBJ databases">
        <authorList>
            <consortium name="Pathogen Informatics"/>
        </authorList>
    </citation>
    <scope>NUCLEOTIDE SEQUENCE [LARGE SCALE GENOMIC DNA]</scope>
    <source>
        <strain evidence="3 4">NCTC13039</strain>
    </source>
</reference>
<dbReference type="OrthoDB" id="9807744at2"/>
<evidence type="ECO:0000313" key="3">
    <source>
        <dbReference type="EMBL" id="SNV16504.1"/>
    </source>
</evidence>
<feature type="domain" description="DUF418" evidence="2">
    <location>
        <begin position="223"/>
        <end position="370"/>
    </location>
</feature>
<feature type="transmembrane region" description="Helical" evidence="1">
    <location>
        <begin position="12"/>
        <end position="31"/>
    </location>
</feature>
<dbReference type="InterPro" id="IPR052529">
    <property type="entry name" value="Bact_Transport_Assoc"/>
</dbReference>
<dbReference type="AlphaFoldDB" id="A0A239V587"/>
<keyword evidence="1" id="KW-0472">Membrane</keyword>
<feature type="transmembrane region" description="Helical" evidence="1">
    <location>
        <begin position="199"/>
        <end position="218"/>
    </location>
</feature>
<feature type="transmembrane region" description="Helical" evidence="1">
    <location>
        <begin position="297"/>
        <end position="317"/>
    </location>
</feature>
<evidence type="ECO:0000259" key="2">
    <source>
        <dbReference type="Pfam" id="PF04235"/>
    </source>
</evidence>
<evidence type="ECO:0000256" key="1">
    <source>
        <dbReference type="SAM" id="Phobius"/>
    </source>
</evidence>
<feature type="transmembrane region" description="Helical" evidence="1">
    <location>
        <begin position="120"/>
        <end position="137"/>
    </location>
</feature>
<dbReference type="EMBL" id="LT906453">
    <property type="protein sequence ID" value="SNV16504.1"/>
    <property type="molecule type" value="Genomic_DNA"/>
</dbReference>
<proteinExistence type="predicted"/>
<dbReference type="PANTHER" id="PTHR30590">
    <property type="entry name" value="INNER MEMBRANE PROTEIN"/>
    <property type="match status" value="1"/>
</dbReference>
<dbReference type="STRING" id="1121387.GCA_000429885_00768"/>
<evidence type="ECO:0000313" key="4">
    <source>
        <dbReference type="Proteomes" id="UP000242637"/>
    </source>
</evidence>
<keyword evidence="1" id="KW-1133">Transmembrane helix</keyword>
<dbReference type="InterPro" id="IPR007349">
    <property type="entry name" value="DUF418"/>
</dbReference>
<dbReference type="KEGG" id="dco:SAMEA4475696_0025"/>
<feature type="transmembrane region" description="Helical" evidence="1">
    <location>
        <begin position="266"/>
        <end position="285"/>
    </location>
</feature>